<sequence length="317" mass="37699">MSIILGTMNIEYPYSSQNDNSVDTYKKIIEKYISSTQNPILDTAYYYGNTKTEKILGNILENFDKKPKISTKANPWYNNDFTNGIYGQLSKSNLEFQLKSSLLNLKLDKVDTFYLHCYDYETPLIETIEKCDELWRKEKFDNFGISNFSKDQLEEMLLLCENNKLNCPVYYQGMYNLISRKVEDLFPLLDKFNIDFWAYNPLAGGLLTGKYKNKNIDSKSRFQDNKIYQNIFWKDKILDNCEHFFNNDNCIEYSFQWLKKYSKLRNNDKIIFGVSKIEQLTTNLDLINKETNYNENIIKYLNNIYHNIEDVSPNYYY</sequence>
<dbReference type="InterPro" id="IPR050523">
    <property type="entry name" value="AKR_Detox_Biosynth"/>
</dbReference>
<reference evidence="3" key="1">
    <citation type="journal article" date="2020" name="Nature">
        <title>Giant virus diversity and host interactions through global metagenomics.</title>
        <authorList>
            <person name="Schulz F."/>
            <person name="Roux S."/>
            <person name="Paez-Espino D."/>
            <person name="Jungbluth S."/>
            <person name="Walsh D.A."/>
            <person name="Denef V.J."/>
            <person name="McMahon K.D."/>
            <person name="Konstantinidis K.T."/>
            <person name="Eloe-Fadrosh E.A."/>
            <person name="Kyrpides N.C."/>
            <person name="Woyke T."/>
        </authorList>
    </citation>
    <scope>NUCLEOTIDE SEQUENCE</scope>
    <source>
        <strain evidence="3">GVMAG-M-3300023179-4</strain>
    </source>
</reference>
<accession>A0A6C0H1A0</accession>
<dbReference type="EMBL" id="MN739839">
    <property type="protein sequence ID" value="QHT74160.1"/>
    <property type="molecule type" value="Genomic_DNA"/>
</dbReference>
<evidence type="ECO:0000256" key="1">
    <source>
        <dbReference type="ARBA" id="ARBA00023002"/>
    </source>
</evidence>
<dbReference type="Pfam" id="PF00248">
    <property type="entry name" value="Aldo_ket_red"/>
    <property type="match status" value="1"/>
</dbReference>
<dbReference type="AlphaFoldDB" id="A0A6C0H1A0"/>
<dbReference type="InterPro" id="IPR036812">
    <property type="entry name" value="NAD(P)_OxRdtase_dom_sf"/>
</dbReference>
<dbReference type="InterPro" id="IPR023210">
    <property type="entry name" value="NADP_OxRdtase_dom"/>
</dbReference>
<dbReference type="Gene3D" id="3.20.20.100">
    <property type="entry name" value="NADP-dependent oxidoreductase domain"/>
    <property type="match status" value="1"/>
</dbReference>
<dbReference type="GO" id="GO:0016491">
    <property type="term" value="F:oxidoreductase activity"/>
    <property type="evidence" value="ECO:0007669"/>
    <property type="project" value="UniProtKB-KW"/>
</dbReference>
<organism evidence="3">
    <name type="scientific">viral metagenome</name>
    <dbReference type="NCBI Taxonomy" id="1070528"/>
    <lineage>
        <taxon>unclassified sequences</taxon>
        <taxon>metagenomes</taxon>
        <taxon>organismal metagenomes</taxon>
    </lineage>
</organism>
<dbReference type="PANTHER" id="PTHR43364">
    <property type="entry name" value="NADH-SPECIFIC METHYLGLYOXAL REDUCTASE-RELATED"/>
    <property type="match status" value="1"/>
</dbReference>
<dbReference type="SUPFAM" id="SSF51430">
    <property type="entry name" value="NAD(P)-linked oxidoreductase"/>
    <property type="match status" value="1"/>
</dbReference>
<dbReference type="PANTHER" id="PTHR43364:SF4">
    <property type="entry name" value="NAD(P)-LINKED OXIDOREDUCTASE SUPERFAMILY PROTEIN"/>
    <property type="match status" value="1"/>
</dbReference>
<evidence type="ECO:0000313" key="3">
    <source>
        <dbReference type="EMBL" id="QHT74160.1"/>
    </source>
</evidence>
<evidence type="ECO:0000259" key="2">
    <source>
        <dbReference type="Pfam" id="PF00248"/>
    </source>
</evidence>
<keyword evidence="1" id="KW-0560">Oxidoreductase</keyword>
<proteinExistence type="predicted"/>
<feature type="domain" description="NADP-dependent oxidoreductase" evidence="2">
    <location>
        <begin position="3"/>
        <end position="295"/>
    </location>
</feature>
<name>A0A6C0H1A0_9ZZZZ</name>
<protein>
    <recommendedName>
        <fullName evidence="2">NADP-dependent oxidoreductase domain-containing protein</fullName>
    </recommendedName>
</protein>